<keyword evidence="7" id="KW-0479">Metal-binding</keyword>
<evidence type="ECO:0000256" key="7">
    <source>
        <dbReference type="ARBA" id="ARBA00022723"/>
    </source>
</evidence>
<keyword evidence="4 10" id="KW-0808">Transferase</keyword>
<evidence type="ECO:0000256" key="10">
    <source>
        <dbReference type="RuleBase" id="RU003514"/>
    </source>
</evidence>
<keyword evidence="8" id="KW-0862">Zinc</keyword>
<evidence type="ECO:0000256" key="4">
    <source>
        <dbReference type="ARBA" id="ARBA00022679"/>
    </source>
</evidence>
<dbReference type="PANTHER" id="PTHR10536">
    <property type="entry name" value="DNA PRIMASE SMALL SUBUNIT"/>
    <property type="match status" value="1"/>
</dbReference>
<dbReference type="GO" id="GO:0003899">
    <property type="term" value="F:DNA-directed RNA polymerase activity"/>
    <property type="evidence" value="ECO:0007669"/>
    <property type="project" value="InterPro"/>
</dbReference>
<dbReference type="EMBL" id="GEDV01007298">
    <property type="protein sequence ID" value="JAP81259.1"/>
    <property type="molecule type" value="Transcribed_RNA"/>
</dbReference>
<dbReference type="GO" id="GO:0046872">
    <property type="term" value="F:metal ion binding"/>
    <property type="evidence" value="ECO:0007669"/>
    <property type="project" value="UniProtKB-KW"/>
</dbReference>
<dbReference type="NCBIfam" id="TIGR00335">
    <property type="entry name" value="primase_sml"/>
    <property type="match status" value="1"/>
</dbReference>
<organism evidence="11">
    <name type="scientific">Rhipicephalus appendiculatus</name>
    <name type="common">Brown ear tick</name>
    <dbReference type="NCBI Taxonomy" id="34631"/>
    <lineage>
        <taxon>Eukaryota</taxon>
        <taxon>Metazoa</taxon>
        <taxon>Ecdysozoa</taxon>
        <taxon>Arthropoda</taxon>
        <taxon>Chelicerata</taxon>
        <taxon>Arachnida</taxon>
        <taxon>Acari</taxon>
        <taxon>Parasitiformes</taxon>
        <taxon>Ixodida</taxon>
        <taxon>Ixodoidea</taxon>
        <taxon>Ixodidae</taxon>
        <taxon>Rhipicephalinae</taxon>
        <taxon>Rhipicephalus</taxon>
        <taxon>Rhipicephalus</taxon>
    </lineage>
</organism>
<evidence type="ECO:0000313" key="11">
    <source>
        <dbReference type="EMBL" id="JAP81259.1"/>
    </source>
</evidence>
<comment type="similarity">
    <text evidence="1 10">Belongs to the eukaryotic-type primase small subunit family.</text>
</comment>
<dbReference type="SUPFAM" id="SSF56747">
    <property type="entry name" value="Prim-pol domain"/>
    <property type="match status" value="1"/>
</dbReference>
<accession>A0A131YPT5</accession>
<evidence type="ECO:0000256" key="3">
    <source>
        <dbReference type="ARBA" id="ARBA00022515"/>
    </source>
</evidence>
<evidence type="ECO:0000256" key="8">
    <source>
        <dbReference type="ARBA" id="ARBA00022833"/>
    </source>
</evidence>
<dbReference type="GO" id="GO:0005658">
    <property type="term" value="C:alpha DNA polymerase:primase complex"/>
    <property type="evidence" value="ECO:0007669"/>
    <property type="project" value="UniProtKB-ARBA"/>
</dbReference>
<dbReference type="InterPro" id="IPR014052">
    <property type="entry name" value="DNA_primase_ssu_euk/arc"/>
</dbReference>
<evidence type="ECO:0000256" key="9">
    <source>
        <dbReference type="ARBA" id="ARBA00023163"/>
    </source>
</evidence>
<keyword evidence="5" id="KW-0548">Nucleotidyltransferase</keyword>
<keyword evidence="3 10" id="KW-0639">Primosome</keyword>
<dbReference type="InterPro" id="IPR002755">
    <property type="entry name" value="DNA_primase_S"/>
</dbReference>
<evidence type="ECO:0000256" key="1">
    <source>
        <dbReference type="ARBA" id="ARBA00009762"/>
    </source>
</evidence>
<dbReference type="CDD" id="cd04860">
    <property type="entry name" value="AE_Prim_S"/>
    <property type="match status" value="1"/>
</dbReference>
<keyword evidence="9" id="KW-0804">Transcription</keyword>
<proteinExistence type="inferred from homology"/>
<evidence type="ECO:0000256" key="2">
    <source>
        <dbReference type="ARBA" id="ARBA00022478"/>
    </source>
</evidence>
<protein>
    <recommendedName>
        <fullName evidence="10">DNA primase</fullName>
        <ecNumber evidence="10">2.7.7.-</ecNumber>
    </recommendedName>
</protein>
<dbReference type="EC" id="2.7.7.-" evidence="10"/>
<evidence type="ECO:0000256" key="5">
    <source>
        <dbReference type="ARBA" id="ARBA00022695"/>
    </source>
</evidence>
<dbReference type="Gene3D" id="3.90.920.10">
    <property type="entry name" value="DNA primase, PRIM domain"/>
    <property type="match status" value="1"/>
</dbReference>
<dbReference type="Pfam" id="PF01896">
    <property type="entry name" value="DNA_primase_S"/>
    <property type="match status" value="1"/>
</dbReference>
<evidence type="ECO:0000256" key="6">
    <source>
        <dbReference type="ARBA" id="ARBA00022705"/>
    </source>
</evidence>
<sequence>MAPVSGAYNPEFLDDFLPLYYGKLFPIDAFYKWITYSDKSRGGNREISFTLRDDVYIRFQSFSNKQEFQKALKDKRPHKIDIGAVYNYSPKNHHEPSFGPTERELVFDIDMTDYDDVRTCCQGADICKSCWAFMTLAMQILDRVLRDDFGFKHILWVYSGRRGVHCWVCDARARRLRASARAAIASYISILKSQAQSSKKVSLFKSLHPSLRETLKIVKDYFPVIALQNQKVLEGDKFWHDVVSASSDNSFKDDIEKNVLSQTSCEERWEAFVAVVEKAQQKSTRYQFILEEVMLELCYPRLDVAVTKGTQHLLKAPFSVHPKTGRVCVPIDIANVMDFDPFTVPTVSQLCNEIDEYDAQHKTMECGSSAVQEYKKTGLASSVALFQSFVDKVCLTEADVVIKKVDQSMEF</sequence>
<reference evidence="11" key="1">
    <citation type="journal article" date="2016" name="Ticks Tick Borne Dis.">
        <title>De novo assembly and annotation of the salivary gland transcriptome of Rhipicephalus appendiculatus male and female ticks during blood feeding.</title>
        <authorList>
            <person name="de Castro M.H."/>
            <person name="de Klerk D."/>
            <person name="Pienaar R."/>
            <person name="Latif A.A."/>
            <person name="Rees D.J."/>
            <person name="Mans B.J."/>
        </authorList>
    </citation>
    <scope>NUCLEOTIDE SEQUENCE</scope>
    <source>
        <tissue evidence="11">Salivary glands</tissue>
    </source>
</reference>
<keyword evidence="6 10" id="KW-0235">DNA replication</keyword>
<name>A0A131YPT5_RHIAP</name>
<keyword evidence="2 10" id="KW-0240">DNA-directed RNA polymerase</keyword>
<dbReference type="AlphaFoldDB" id="A0A131YPT5"/>
<dbReference type="GO" id="GO:0006269">
    <property type="term" value="P:DNA replication, synthesis of primer"/>
    <property type="evidence" value="ECO:0007669"/>
    <property type="project" value="UniProtKB-KW"/>
</dbReference>
<dbReference type="FunFam" id="3.90.920.10:FF:000003">
    <property type="entry name" value="DNA primase"/>
    <property type="match status" value="1"/>
</dbReference>